<keyword evidence="2" id="KW-1185">Reference proteome</keyword>
<organism evidence="1 2">
    <name type="scientific">Paraglomus brasilianum</name>
    <dbReference type="NCBI Taxonomy" id="144538"/>
    <lineage>
        <taxon>Eukaryota</taxon>
        <taxon>Fungi</taxon>
        <taxon>Fungi incertae sedis</taxon>
        <taxon>Mucoromycota</taxon>
        <taxon>Glomeromycotina</taxon>
        <taxon>Glomeromycetes</taxon>
        <taxon>Paraglomerales</taxon>
        <taxon>Paraglomeraceae</taxon>
        <taxon>Paraglomus</taxon>
    </lineage>
</organism>
<name>A0A9N8ZQ64_9GLOM</name>
<gene>
    <name evidence="1" type="ORF">PBRASI_LOCUS2734</name>
</gene>
<evidence type="ECO:0000313" key="2">
    <source>
        <dbReference type="Proteomes" id="UP000789739"/>
    </source>
</evidence>
<sequence>MYGVSLLVVRKNLNAEKSKDGTQIKTTTEEHEENVAEFEGIEANNGQCGIIARLMTETWSGACVRDIDSHNISKNASIN</sequence>
<dbReference type="Proteomes" id="UP000789739">
    <property type="component" value="Unassembled WGS sequence"/>
</dbReference>
<dbReference type="AlphaFoldDB" id="A0A9N8ZQ64"/>
<proteinExistence type="predicted"/>
<accession>A0A9N8ZQ64</accession>
<protein>
    <submittedName>
        <fullName evidence="1">10778_t:CDS:1</fullName>
    </submittedName>
</protein>
<dbReference type="EMBL" id="CAJVPI010000223">
    <property type="protein sequence ID" value="CAG8503534.1"/>
    <property type="molecule type" value="Genomic_DNA"/>
</dbReference>
<evidence type="ECO:0000313" key="1">
    <source>
        <dbReference type="EMBL" id="CAG8503534.1"/>
    </source>
</evidence>
<comment type="caution">
    <text evidence="1">The sequence shown here is derived from an EMBL/GenBank/DDBJ whole genome shotgun (WGS) entry which is preliminary data.</text>
</comment>
<reference evidence="1" key="1">
    <citation type="submission" date="2021-06" db="EMBL/GenBank/DDBJ databases">
        <authorList>
            <person name="Kallberg Y."/>
            <person name="Tangrot J."/>
            <person name="Rosling A."/>
        </authorList>
    </citation>
    <scope>NUCLEOTIDE SEQUENCE</scope>
    <source>
        <strain evidence="1">BR232B</strain>
    </source>
</reference>